<dbReference type="Proteomes" id="UP000002016">
    <property type="component" value="Chromosome"/>
</dbReference>
<evidence type="ECO:0000259" key="9">
    <source>
        <dbReference type="SMART" id="SM01222"/>
    </source>
</evidence>
<dbReference type="GO" id="GO:0019556">
    <property type="term" value="P:L-histidine catabolic process to glutamate and formamide"/>
    <property type="evidence" value="ECO:0007669"/>
    <property type="project" value="UniProtKB-UniPathway"/>
</dbReference>
<proteinExistence type="predicted"/>
<evidence type="ECO:0000256" key="7">
    <source>
        <dbReference type="ARBA" id="ARBA00022954"/>
    </source>
</evidence>
<dbReference type="KEGG" id="tle:Tlet_1282"/>
<reference evidence="10 11" key="2">
    <citation type="journal article" date="2009" name="Proc. Natl. Acad. Sci. U.S.A.">
        <title>On the chimeric nature, thermophilic origin, and phylogenetic placement of the Thermotogales.</title>
        <authorList>
            <person name="Zhaxybayeva O."/>
            <person name="Swithers K.S."/>
            <person name="Lapierre P."/>
            <person name="Fournier G.P."/>
            <person name="Bickhart D.M."/>
            <person name="DeBoy R.T."/>
            <person name="Nelson K.E."/>
            <person name="Nesbo C.L."/>
            <person name="Doolittle W.F."/>
            <person name="Gogarten J.P."/>
            <person name="Noll K.M."/>
        </authorList>
    </citation>
    <scope>NUCLEOTIDE SEQUENCE [LARGE SCALE GENOMIC DNA]</scope>
    <source>
        <strain evidence="11">ATCC BAA-301 / DSM 14385 / NBRC 107922 / TMO</strain>
    </source>
</reference>
<dbReference type="GO" id="GO:0030409">
    <property type="term" value="F:glutamate formimidoyltransferase activity"/>
    <property type="evidence" value="ECO:0007669"/>
    <property type="project" value="UniProtKB-EC"/>
</dbReference>
<dbReference type="OrthoDB" id="9773217at2"/>
<protein>
    <recommendedName>
        <fullName evidence="3">glutamate formimidoyltransferase</fullName>
        <ecNumber evidence="3">2.1.2.5</ecNumber>
    </recommendedName>
</protein>
<dbReference type="InterPro" id="IPR051623">
    <property type="entry name" value="FTCD"/>
</dbReference>
<dbReference type="eggNOG" id="COG3643">
    <property type="taxonomic scope" value="Bacteria"/>
</dbReference>
<dbReference type="AlphaFoldDB" id="A8F6Q6"/>
<dbReference type="GO" id="GO:0019557">
    <property type="term" value="P:L-histidine catabolic process to glutamate and formate"/>
    <property type="evidence" value="ECO:0007669"/>
    <property type="project" value="UniProtKB-UniPathway"/>
</dbReference>
<dbReference type="EC" id="2.1.2.5" evidence="3"/>
<evidence type="ECO:0000256" key="5">
    <source>
        <dbReference type="ARBA" id="ARBA00022679"/>
    </source>
</evidence>
<keyword evidence="4" id="KW-0963">Cytoplasm</keyword>
<dbReference type="Pfam" id="PF07837">
    <property type="entry name" value="FTCD_N"/>
    <property type="match status" value="1"/>
</dbReference>
<dbReference type="PANTHER" id="PTHR12234:SF8">
    <property type="entry name" value="FORMIMINOTRANSFERASE-CYCLODEAMINASE"/>
    <property type="match status" value="1"/>
</dbReference>
<dbReference type="Pfam" id="PF02971">
    <property type="entry name" value="FTCD"/>
    <property type="match status" value="1"/>
</dbReference>
<gene>
    <name evidence="10" type="ordered locus">Tlet_1282</name>
</gene>
<feature type="domain" description="Formiminotransferase N-terminal subdomain" evidence="9">
    <location>
        <begin position="2"/>
        <end position="179"/>
    </location>
</feature>
<dbReference type="Gene3D" id="3.30.990.10">
    <property type="entry name" value="Formiminotransferase, N-terminal subdomain"/>
    <property type="match status" value="1"/>
</dbReference>
<keyword evidence="7" id="KW-0290">Folate-binding</keyword>
<evidence type="ECO:0000256" key="2">
    <source>
        <dbReference type="ARBA" id="ARBA00005082"/>
    </source>
</evidence>
<evidence type="ECO:0000313" key="11">
    <source>
        <dbReference type="Proteomes" id="UP000002016"/>
    </source>
</evidence>
<dbReference type="InterPro" id="IPR013802">
    <property type="entry name" value="Formiminotransferase_C"/>
</dbReference>
<dbReference type="GO" id="GO:0016829">
    <property type="term" value="F:lyase activity"/>
    <property type="evidence" value="ECO:0007669"/>
    <property type="project" value="UniProtKB-KW"/>
</dbReference>
<name>A8F6Q6_PSELT</name>
<comment type="pathway">
    <text evidence="2">Amino-acid degradation; L-histidine degradation into L-glutamate; L-glutamate from N-formimidoyl-L-glutamate (transferase route): step 1/1.</text>
</comment>
<dbReference type="SUPFAM" id="SSF55116">
    <property type="entry name" value="Formiminotransferase domain of formiminotransferase-cyclodeaminase"/>
    <property type="match status" value="2"/>
</dbReference>
<reference evidence="10 11" key="1">
    <citation type="submission" date="2007-08" db="EMBL/GenBank/DDBJ databases">
        <title>Complete sequence of Thermotoga lettingae TMO.</title>
        <authorList>
            <consortium name="US DOE Joint Genome Institute"/>
            <person name="Copeland A."/>
            <person name="Lucas S."/>
            <person name="Lapidus A."/>
            <person name="Barry K."/>
            <person name="Glavina del Rio T."/>
            <person name="Dalin E."/>
            <person name="Tice H."/>
            <person name="Pitluck S."/>
            <person name="Foster B."/>
            <person name="Bruce D."/>
            <person name="Schmutz J."/>
            <person name="Larimer F."/>
            <person name="Land M."/>
            <person name="Hauser L."/>
            <person name="Kyrpides N."/>
            <person name="Mikhailova N."/>
            <person name="Nelson K."/>
            <person name="Gogarten J.P."/>
            <person name="Noll K."/>
            <person name="Richardson P."/>
        </authorList>
    </citation>
    <scope>NUCLEOTIDE SEQUENCE [LARGE SCALE GENOMIC DNA]</scope>
    <source>
        <strain evidence="11">ATCC BAA-301 / DSM 14385 / NBRC 107922 / TMO</strain>
    </source>
</reference>
<evidence type="ECO:0000256" key="4">
    <source>
        <dbReference type="ARBA" id="ARBA00022490"/>
    </source>
</evidence>
<dbReference type="PANTHER" id="PTHR12234">
    <property type="entry name" value="FORMIMINOTRANSFERASE-CYCLODEAMINASE"/>
    <property type="match status" value="1"/>
</dbReference>
<evidence type="ECO:0000256" key="1">
    <source>
        <dbReference type="ARBA" id="ARBA00004496"/>
    </source>
</evidence>
<keyword evidence="10" id="KW-0456">Lyase</keyword>
<sequence length="308" mass="34513">MKIVESVPNFSEGRREEVVKEIISQAEGVKGVWILDWSMDIDHNRSVVTLVGSPEPLLDVLFKMTKKAAELIDLRNHRGEHPRMGATDVIPLVPVMGTNMPECVDLSKKLAKRIGEELKIPVYLYEKSATNPHRENLSEIRKGEFEGFFEKIKDPSWKPDFGPENVHPTAGVVAVGAREYLIAFNVNLGTDKIEIAEKIAKAVRYISGGYRYVKAIAVDLKEKGIVQVSMNMTNYRKSPLYRVLETIRREAARYGVPVVGTEIIGMVPMQALIDTAQFYLQLDDFSPSRVIEGCVLEILAKEGAKLSE</sequence>
<dbReference type="InterPro" id="IPR037070">
    <property type="entry name" value="Formiminotransferase_C_sf"/>
</dbReference>
<organism evidence="10 11">
    <name type="scientific">Pseudothermotoga lettingae (strain ATCC BAA-301 / DSM 14385 / NBRC 107922 / TMO)</name>
    <name type="common">Thermotoga lettingae</name>
    <dbReference type="NCBI Taxonomy" id="416591"/>
    <lineage>
        <taxon>Bacteria</taxon>
        <taxon>Thermotogati</taxon>
        <taxon>Thermotogota</taxon>
        <taxon>Thermotogae</taxon>
        <taxon>Thermotogales</taxon>
        <taxon>Thermotogaceae</taxon>
        <taxon>Pseudothermotoga</taxon>
    </lineage>
</organism>
<accession>A8F6Q6</accession>
<dbReference type="STRING" id="416591.Tlet_1282"/>
<dbReference type="InterPro" id="IPR022384">
    <property type="entry name" value="FormiminoTrfase_cat_dom_sf"/>
</dbReference>
<evidence type="ECO:0000259" key="8">
    <source>
        <dbReference type="SMART" id="SM01221"/>
    </source>
</evidence>
<feature type="domain" description="Formiminotransferase C-terminal subdomain" evidence="8">
    <location>
        <begin position="180"/>
        <end position="294"/>
    </location>
</feature>
<keyword evidence="5 10" id="KW-0808">Transferase</keyword>
<dbReference type="GO" id="GO:0005737">
    <property type="term" value="C:cytoplasm"/>
    <property type="evidence" value="ECO:0007669"/>
    <property type="project" value="UniProtKB-SubCell"/>
</dbReference>
<evidence type="ECO:0000256" key="6">
    <source>
        <dbReference type="ARBA" id="ARBA00022808"/>
    </source>
</evidence>
<dbReference type="Gene3D" id="3.30.70.670">
    <property type="entry name" value="Formiminotransferase, C-terminal subdomain"/>
    <property type="match status" value="1"/>
</dbReference>
<dbReference type="GO" id="GO:0005542">
    <property type="term" value="F:folic acid binding"/>
    <property type="evidence" value="ECO:0007669"/>
    <property type="project" value="UniProtKB-KW"/>
</dbReference>
<dbReference type="RefSeq" id="WP_012003316.1">
    <property type="nucleotide sequence ID" value="NC_009828.1"/>
</dbReference>
<dbReference type="EMBL" id="CP000812">
    <property type="protein sequence ID" value="ABV33840.1"/>
    <property type="molecule type" value="Genomic_DNA"/>
</dbReference>
<dbReference type="UniPathway" id="UPA00379">
    <property type="reaction ID" value="UER00555"/>
</dbReference>
<evidence type="ECO:0000256" key="3">
    <source>
        <dbReference type="ARBA" id="ARBA00012252"/>
    </source>
</evidence>
<dbReference type="InterPro" id="IPR037064">
    <property type="entry name" value="Formiminotransferase_N_sf"/>
</dbReference>
<keyword evidence="11" id="KW-1185">Reference proteome</keyword>
<dbReference type="InterPro" id="IPR012886">
    <property type="entry name" value="Formiminotransferase_N"/>
</dbReference>
<dbReference type="HOGENOM" id="CLU_040037_0_0_0"/>
<evidence type="ECO:0000313" key="10">
    <source>
        <dbReference type="EMBL" id="ABV33840.1"/>
    </source>
</evidence>
<comment type="subcellular location">
    <subcellularLocation>
        <location evidence="1">Cytoplasm</location>
    </subcellularLocation>
</comment>
<dbReference type="SMART" id="SM01221">
    <property type="entry name" value="FTCD"/>
    <property type="match status" value="1"/>
</dbReference>
<dbReference type="InterPro" id="IPR004227">
    <property type="entry name" value="Formiminotransferase_cat"/>
</dbReference>
<dbReference type="NCBIfam" id="TIGR02024">
    <property type="entry name" value="FtcD"/>
    <property type="match status" value="1"/>
</dbReference>
<keyword evidence="6" id="KW-0369">Histidine metabolism</keyword>
<dbReference type="SMART" id="SM01222">
    <property type="entry name" value="FTCD_N"/>
    <property type="match status" value="1"/>
</dbReference>